<organism evidence="2 3">
    <name type="scientific">Portunus trituberculatus</name>
    <name type="common">Swimming crab</name>
    <name type="synonym">Neptunus trituberculatus</name>
    <dbReference type="NCBI Taxonomy" id="210409"/>
    <lineage>
        <taxon>Eukaryota</taxon>
        <taxon>Metazoa</taxon>
        <taxon>Ecdysozoa</taxon>
        <taxon>Arthropoda</taxon>
        <taxon>Crustacea</taxon>
        <taxon>Multicrustacea</taxon>
        <taxon>Malacostraca</taxon>
        <taxon>Eumalacostraca</taxon>
        <taxon>Eucarida</taxon>
        <taxon>Decapoda</taxon>
        <taxon>Pleocyemata</taxon>
        <taxon>Brachyura</taxon>
        <taxon>Eubrachyura</taxon>
        <taxon>Portunoidea</taxon>
        <taxon>Portunidae</taxon>
        <taxon>Portuninae</taxon>
        <taxon>Portunus</taxon>
    </lineage>
</organism>
<proteinExistence type="predicted"/>
<feature type="region of interest" description="Disordered" evidence="1">
    <location>
        <begin position="1"/>
        <end position="22"/>
    </location>
</feature>
<name>A0A5B7EXZ7_PORTR</name>
<dbReference type="AlphaFoldDB" id="A0A5B7EXZ7"/>
<keyword evidence="3" id="KW-1185">Reference proteome</keyword>
<accession>A0A5B7EXZ7</accession>
<dbReference type="EMBL" id="VSRR010004431">
    <property type="protein sequence ID" value="MPC39651.1"/>
    <property type="molecule type" value="Genomic_DNA"/>
</dbReference>
<reference evidence="2 3" key="1">
    <citation type="submission" date="2019-05" db="EMBL/GenBank/DDBJ databases">
        <title>Another draft genome of Portunus trituberculatus and its Hox gene families provides insights of decapod evolution.</title>
        <authorList>
            <person name="Jeong J.-H."/>
            <person name="Song I."/>
            <person name="Kim S."/>
            <person name="Choi T."/>
            <person name="Kim D."/>
            <person name="Ryu S."/>
            <person name="Kim W."/>
        </authorList>
    </citation>
    <scope>NUCLEOTIDE SEQUENCE [LARGE SCALE GENOMIC DNA]</scope>
    <source>
        <tissue evidence="2">Muscle</tissue>
    </source>
</reference>
<gene>
    <name evidence="2" type="ORF">E2C01_033196</name>
</gene>
<evidence type="ECO:0000313" key="3">
    <source>
        <dbReference type="Proteomes" id="UP000324222"/>
    </source>
</evidence>
<evidence type="ECO:0000256" key="1">
    <source>
        <dbReference type="SAM" id="MobiDB-lite"/>
    </source>
</evidence>
<comment type="caution">
    <text evidence="2">The sequence shown here is derived from an EMBL/GenBank/DDBJ whole genome shotgun (WGS) entry which is preliminary data.</text>
</comment>
<evidence type="ECO:0000313" key="2">
    <source>
        <dbReference type="EMBL" id="MPC39651.1"/>
    </source>
</evidence>
<protein>
    <submittedName>
        <fullName evidence="2">Uncharacterized protein</fullName>
    </submittedName>
</protein>
<dbReference type="Proteomes" id="UP000324222">
    <property type="component" value="Unassembled WGS sequence"/>
</dbReference>
<sequence length="87" mass="9391">MHSLHGQALGSCWPSRTPSCKGQSGCVAWVQRQGFTLNTALSHNKNREKEMVGSAPLRPARTPSTHATKLWHVLSFETTAAAAVHGL</sequence>